<dbReference type="Proteomes" id="UP000733611">
    <property type="component" value="Unassembled WGS sequence"/>
</dbReference>
<evidence type="ECO:0000313" key="2">
    <source>
        <dbReference type="Proteomes" id="UP000733611"/>
    </source>
</evidence>
<dbReference type="AlphaFoldDB" id="A0A948X0Y8"/>
<feature type="non-terminal residue" evidence="1">
    <location>
        <position position="64"/>
    </location>
</feature>
<gene>
    <name evidence="1" type="ORF">H9847_03195</name>
</gene>
<accession>A0A948X0Y8</accession>
<evidence type="ECO:0000313" key="1">
    <source>
        <dbReference type="EMBL" id="MBU3843866.1"/>
    </source>
</evidence>
<protein>
    <submittedName>
        <fullName evidence="1">Uncharacterized protein</fullName>
    </submittedName>
</protein>
<name>A0A948X0Y8_9GAMM</name>
<organism evidence="1 2">
    <name type="scientific">Candidatus Anaerobiospirillum pullicola</name>
    <dbReference type="NCBI Taxonomy" id="2838451"/>
    <lineage>
        <taxon>Bacteria</taxon>
        <taxon>Pseudomonadati</taxon>
        <taxon>Pseudomonadota</taxon>
        <taxon>Gammaproteobacteria</taxon>
        <taxon>Aeromonadales</taxon>
        <taxon>Succinivibrionaceae</taxon>
        <taxon>Anaerobiospirillum</taxon>
    </lineage>
</organism>
<sequence>MGMPDCCLLLAVVFFSASDEKRILAIFLVLTARSSNAKALPCSAQLLRHSAAVHTALLGSNTIC</sequence>
<proteinExistence type="predicted"/>
<comment type="caution">
    <text evidence="1">The sequence shown here is derived from an EMBL/GenBank/DDBJ whole genome shotgun (WGS) entry which is preliminary data.</text>
</comment>
<dbReference type="EMBL" id="JAHLFE010000059">
    <property type="protein sequence ID" value="MBU3843866.1"/>
    <property type="molecule type" value="Genomic_DNA"/>
</dbReference>
<reference evidence="1" key="1">
    <citation type="journal article" date="2021" name="PeerJ">
        <title>Extensive microbial diversity within the chicken gut microbiome revealed by metagenomics and culture.</title>
        <authorList>
            <person name="Gilroy R."/>
            <person name="Ravi A."/>
            <person name="Getino M."/>
            <person name="Pursley I."/>
            <person name="Horton D.L."/>
            <person name="Alikhan N.F."/>
            <person name="Baker D."/>
            <person name="Gharbi K."/>
            <person name="Hall N."/>
            <person name="Watson M."/>
            <person name="Adriaenssens E.M."/>
            <person name="Foster-Nyarko E."/>
            <person name="Jarju S."/>
            <person name="Secka A."/>
            <person name="Antonio M."/>
            <person name="Oren A."/>
            <person name="Chaudhuri R.R."/>
            <person name="La Ragione R."/>
            <person name="Hildebrand F."/>
            <person name="Pallen M.J."/>
        </authorList>
    </citation>
    <scope>NUCLEOTIDE SEQUENCE</scope>
    <source>
        <strain evidence="1">378</strain>
    </source>
</reference>
<reference evidence="1" key="2">
    <citation type="submission" date="2021-04" db="EMBL/GenBank/DDBJ databases">
        <authorList>
            <person name="Gilroy R."/>
        </authorList>
    </citation>
    <scope>NUCLEOTIDE SEQUENCE</scope>
    <source>
        <strain evidence="1">378</strain>
    </source>
</reference>